<feature type="domain" description="Glycosyl transferase family 1" evidence="1">
    <location>
        <begin position="214"/>
        <end position="381"/>
    </location>
</feature>
<dbReference type="PANTHER" id="PTHR12526">
    <property type="entry name" value="GLYCOSYLTRANSFERASE"/>
    <property type="match status" value="1"/>
</dbReference>
<dbReference type="EMBL" id="CP091871">
    <property type="protein sequence ID" value="WEU39789.1"/>
    <property type="molecule type" value="Genomic_DNA"/>
</dbReference>
<dbReference type="Proteomes" id="UP000186851">
    <property type="component" value="Chromosome"/>
</dbReference>
<evidence type="ECO:0000259" key="1">
    <source>
        <dbReference type="Pfam" id="PF00534"/>
    </source>
</evidence>
<dbReference type="InterPro" id="IPR001296">
    <property type="entry name" value="Glyco_trans_1"/>
</dbReference>
<dbReference type="SUPFAM" id="SSF53756">
    <property type="entry name" value="UDP-Glycosyltransferase/glycogen phosphorylase"/>
    <property type="match status" value="1"/>
</dbReference>
<evidence type="ECO:0000313" key="4">
    <source>
        <dbReference type="Proteomes" id="UP000186851"/>
    </source>
</evidence>
<gene>
    <name evidence="3" type="ORF">OdinLCB4_004755</name>
</gene>
<accession>A0AAF0IAM6</accession>
<reference evidence="3" key="1">
    <citation type="journal article" date="2017" name="Nature">
        <title>Asgard archaea illuminate the origin of eukaryotic cellular complexity.</title>
        <authorList>
            <person name="Zaremba-Niedzwiedzka K."/>
            <person name="Caceres E.F."/>
            <person name="Saw J.H."/>
            <person name="Backstrom D."/>
            <person name="Juzokaite L."/>
            <person name="Vancaester E."/>
            <person name="Seitz K.W."/>
            <person name="Anantharaman K."/>
            <person name="Starnawski P."/>
            <person name="Kjeldsen K.U."/>
            <person name="Scott M.B."/>
            <person name="Nunoura T."/>
            <person name="Banfield J.F."/>
            <person name="Schramm A."/>
            <person name="Baker B.J."/>
            <person name="Spang A."/>
            <person name="Ettema T.J.G."/>
        </authorList>
    </citation>
    <scope>NUCLEOTIDE SEQUENCE</scope>
    <source>
        <strain evidence="3">LCB_4</strain>
    </source>
</reference>
<dbReference type="Gene3D" id="3.40.50.2000">
    <property type="entry name" value="Glycogen Phosphorylase B"/>
    <property type="match status" value="2"/>
</dbReference>
<protein>
    <submittedName>
        <fullName evidence="3">Glycosyltransferase family 4 protein</fullName>
    </submittedName>
</protein>
<dbReference type="CDD" id="cd03794">
    <property type="entry name" value="GT4_WbuB-like"/>
    <property type="match status" value="1"/>
</dbReference>
<evidence type="ECO:0000259" key="2">
    <source>
        <dbReference type="Pfam" id="PF13439"/>
    </source>
</evidence>
<reference evidence="3" key="2">
    <citation type="journal article" date="2022" name="Nat. Microbiol.">
        <title>A closed Candidatus Odinarchaeum chromosome exposes Asgard archaeal viruses.</title>
        <authorList>
            <person name="Tamarit D."/>
            <person name="Caceres E.F."/>
            <person name="Krupovic M."/>
            <person name="Nijland R."/>
            <person name="Eme L."/>
            <person name="Robinson N.P."/>
            <person name="Ettema T.J.G."/>
        </authorList>
    </citation>
    <scope>NUCLEOTIDE SEQUENCE</scope>
    <source>
        <strain evidence="3">LCB_4</strain>
    </source>
</reference>
<dbReference type="GO" id="GO:0016757">
    <property type="term" value="F:glycosyltransferase activity"/>
    <property type="evidence" value="ECO:0007669"/>
    <property type="project" value="InterPro"/>
</dbReference>
<organism evidence="3 4">
    <name type="scientific">Odinarchaeota yellowstonii (strain LCB_4)</name>
    <dbReference type="NCBI Taxonomy" id="1841599"/>
    <lineage>
        <taxon>Archaea</taxon>
        <taxon>Promethearchaeati</taxon>
        <taxon>Candidatus Odinarchaeota</taxon>
        <taxon>Candidatus Odinarchaeia</taxon>
        <taxon>Candidatus Odinarchaeales</taxon>
        <taxon>Candidatus Odinarchaeaceae</taxon>
        <taxon>Candidatus Odinarchaeum</taxon>
    </lineage>
</organism>
<evidence type="ECO:0000313" key="3">
    <source>
        <dbReference type="EMBL" id="WEU39789.1"/>
    </source>
</evidence>
<proteinExistence type="predicted"/>
<dbReference type="Pfam" id="PF00534">
    <property type="entry name" value="Glycos_transf_1"/>
    <property type="match status" value="1"/>
</dbReference>
<dbReference type="AlphaFoldDB" id="A0AAF0IAM6"/>
<sequence>MNKKYNILMVLENYYPPDIRVFKEAKVLIDGGLNVNLLCLGKEKSLEREIVDGLNVFRIVKNTGFQKWRGFLNYYINFINPLWFKAVERLVRELNIELLHVHDLPLVKTCLKVAEKYNIPVIADLHENYPAAVRDWRNYESGLKSKLISFLMPVRRWRRYEKSVLQKVTNIITINKETATHYVEDCGLPFEKIIVVRNTDTVENLLKYELHQDIIERYKGFFIVTYIGSFGPHRGLETVLNSVTLLRKKIPKLKILIVGGGPKGYEQNLYNIVKKLNLESVVDFTGWVDYKFIPTYIHLSNICLIPYKLSEHTDNALPHKLFQYMAFSKPIVATRTKSFSKVIEDNNCGLLFPSGDYEALADCILKLYENKDLALEMGLNGLKTVKELYNWREDAERLLKLYKEILKCD</sequence>
<name>A0AAF0IAM6_ODILC</name>
<dbReference type="KEGG" id="oyw:OdinLCB4_004755"/>
<dbReference type="InterPro" id="IPR028098">
    <property type="entry name" value="Glyco_trans_4-like_N"/>
</dbReference>
<dbReference type="Pfam" id="PF13439">
    <property type="entry name" value="Glyco_transf_4"/>
    <property type="match status" value="1"/>
</dbReference>
<feature type="domain" description="Glycosyltransferase subfamily 4-like N-terminal" evidence="2">
    <location>
        <begin position="25"/>
        <end position="198"/>
    </location>
</feature>